<gene>
    <name evidence="2" type="ORF">O0235_02020</name>
</gene>
<sequence>MTGASETPMAGMEMPATSTGPGGGGGTGSPASRPYRSMARSQSAMKRSSTREGRPVSGSRPM</sequence>
<protein>
    <submittedName>
        <fullName evidence="2">Uncharacterized protein</fullName>
    </submittedName>
</protein>
<accession>A0ABY7MAN5</accession>
<name>A0ABY7MAN5_9CHLR</name>
<dbReference type="RefSeq" id="WP_270058103.1">
    <property type="nucleotide sequence ID" value="NZ_CP115149.1"/>
</dbReference>
<dbReference type="EMBL" id="CP115149">
    <property type="protein sequence ID" value="WBL37589.1"/>
    <property type="molecule type" value="Genomic_DNA"/>
</dbReference>
<evidence type="ECO:0000256" key="1">
    <source>
        <dbReference type="SAM" id="MobiDB-lite"/>
    </source>
</evidence>
<evidence type="ECO:0000313" key="3">
    <source>
        <dbReference type="Proteomes" id="UP001212803"/>
    </source>
</evidence>
<keyword evidence="3" id="KW-1185">Reference proteome</keyword>
<evidence type="ECO:0000313" key="2">
    <source>
        <dbReference type="EMBL" id="WBL37589.1"/>
    </source>
</evidence>
<dbReference type="Proteomes" id="UP001212803">
    <property type="component" value="Chromosome"/>
</dbReference>
<proteinExistence type="predicted"/>
<reference evidence="2 3" key="1">
    <citation type="journal article" date="2023" name="ISME J.">
        <title>Thermophilic Dehalococcoidia with unusual traits shed light on an unexpected past.</title>
        <authorList>
            <person name="Palmer M."/>
            <person name="Covington J.K."/>
            <person name="Zhou E.M."/>
            <person name="Thomas S.C."/>
            <person name="Habib N."/>
            <person name="Seymour C.O."/>
            <person name="Lai D."/>
            <person name="Johnston J."/>
            <person name="Hashimi A."/>
            <person name="Jiao J.Y."/>
            <person name="Muok A.R."/>
            <person name="Liu L."/>
            <person name="Xian W.D."/>
            <person name="Zhi X.Y."/>
            <person name="Li M.M."/>
            <person name="Silva L.P."/>
            <person name="Bowen B.P."/>
            <person name="Louie K."/>
            <person name="Briegel A."/>
            <person name="Pett-Ridge J."/>
            <person name="Weber P.K."/>
            <person name="Tocheva E.I."/>
            <person name="Woyke T."/>
            <person name="Northen T.R."/>
            <person name="Mayali X."/>
            <person name="Li W.J."/>
            <person name="Hedlund B.P."/>
        </authorList>
    </citation>
    <scope>NUCLEOTIDE SEQUENCE [LARGE SCALE GENOMIC DNA]</scope>
    <source>
        <strain evidence="2 3">YIM 72310</strain>
    </source>
</reference>
<feature type="region of interest" description="Disordered" evidence="1">
    <location>
        <begin position="1"/>
        <end position="62"/>
    </location>
</feature>
<organism evidence="2 3">
    <name type="scientific">Tepidiforma flava</name>
    <dbReference type="NCBI Taxonomy" id="3004094"/>
    <lineage>
        <taxon>Bacteria</taxon>
        <taxon>Bacillati</taxon>
        <taxon>Chloroflexota</taxon>
        <taxon>Tepidiformia</taxon>
        <taxon>Tepidiformales</taxon>
        <taxon>Tepidiformaceae</taxon>
        <taxon>Tepidiforma</taxon>
    </lineage>
</organism>